<evidence type="ECO:0000256" key="5">
    <source>
        <dbReference type="ARBA" id="ARBA00022725"/>
    </source>
</evidence>
<keyword evidence="6 10" id="KW-1133">Transmembrane helix</keyword>
<name>A0AAD9RGN0_9HYME</name>
<accession>A0AAD9RGN0</accession>
<comment type="subcellular location">
    <subcellularLocation>
        <location evidence="1">Cell membrane</location>
        <topology evidence="1">Multi-pass membrane protein</topology>
    </subcellularLocation>
</comment>
<evidence type="ECO:0000256" key="6">
    <source>
        <dbReference type="ARBA" id="ARBA00022989"/>
    </source>
</evidence>
<dbReference type="AlphaFoldDB" id="A0AAD9RGN0"/>
<dbReference type="Pfam" id="PF02949">
    <property type="entry name" value="7tm_6"/>
    <property type="match status" value="1"/>
</dbReference>
<keyword evidence="4 10" id="KW-0812">Transmembrane</keyword>
<dbReference type="EMBL" id="JAIFRP010000130">
    <property type="protein sequence ID" value="KAK2578933.1"/>
    <property type="molecule type" value="Genomic_DNA"/>
</dbReference>
<evidence type="ECO:0000256" key="8">
    <source>
        <dbReference type="ARBA" id="ARBA00023170"/>
    </source>
</evidence>
<dbReference type="GO" id="GO:0005886">
    <property type="term" value="C:plasma membrane"/>
    <property type="evidence" value="ECO:0007669"/>
    <property type="project" value="UniProtKB-SubCell"/>
</dbReference>
<gene>
    <name evidence="11" type="ORF">KPH14_011138</name>
</gene>
<evidence type="ECO:0000313" key="11">
    <source>
        <dbReference type="EMBL" id="KAK2578933.1"/>
    </source>
</evidence>
<feature type="transmembrane region" description="Helical" evidence="10">
    <location>
        <begin position="139"/>
        <end position="163"/>
    </location>
</feature>
<sequence length="270" mass="30413">MQQFSSRATPQERALRRNNLRSLRGFYAFMCVVFIVGGGIFIVAPLIIHHRELPLNTIYPFPSEKTWAIVAIYMLNTYTVMQAFCPIIVDLMVITILWYAAFKFMLLGIKLQNATSNSDLRNFVAEHQDAIRYVTLIDYFISPIVVKSTIAVCVYMITCSLLFLKDVPLLQATQFCCVTILSVMRLLVCSSVAQAMTDASSNLISFISLSSWLGSSSEMRKNVLFVIQRCQKPITVSASGIVPALSLPFCGFVIYKTFSYFMTLRAILKV</sequence>
<dbReference type="GO" id="GO:0005549">
    <property type="term" value="F:odorant binding"/>
    <property type="evidence" value="ECO:0007669"/>
    <property type="project" value="InterPro"/>
</dbReference>
<evidence type="ECO:0000256" key="1">
    <source>
        <dbReference type="ARBA" id="ARBA00004651"/>
    </source>
</evidence>
<feature type="transmembrane region" description="Helical" evidence="10">
    <location>
        <begin position="26"/>
        <end position="48"/>
    </location>
</feature>
<dbReference type="InterPro" id="IPR004117">
    <property type="entry name" value="7tm6_olfct_rcpt"/>
</dbReference>
<evidence type="ECO:0000256" key="7">
    <source>
        <dbReference type="ARBA" id="ARBA00023136"/>
    </source>
</evidence>
<keyword evidence="5" id="KW-0552">Olfaction</keyword>
<feature type="transmembrane region" description="Helical" evidence="10">
    <location>
        <begin position="234"/>
        <end position="255"/>
    </location>
</feature>
<reference evidence="11" key="2">
    <citation type="journal article" date="2023" name="Commun. Biol.">
        <title>Intrasexual cuticular hydrocarbon dimorphism in a wasp sheds light on hydrocarbon biosynthesis genes in Hymenoptera.</title>
        <authorList>
            <person name="Moris V.C."/>
            <person name="Podsiadlowski L."/>
            <person name="Martin S."/>
            <person name="Oeyen J.P."/>
            <person name="Donath A."/>
            <person name="Petersen M."/>
            <person name="Wilbrandt J."/>
            <person name="Misof B."/>
            <person name="Liedtke D."/>
            <person name="Thamm M."/>
            <person name="Scheiner R."/>
            <person name="Schmitt T."/>
            <person name="Niehuis O."/>
        </authorList>
    </citation>
    <scope>NUCLEOTIDE SEQUENCE</scope>
    <source>
        <strain evidence="11">GBR_01_08_01A</strain>
    </source>
</reference>
<evidence type="ECO:0008006" key="13">
    <source>
        <dbReference type="Google" id="ProtNLM"/>
    </source>
</evidence>
<reference evidence="11" key="1">
    <citation type="submission" date="2021-08" db="EMBL/GenBank/DDBJ databases">
        <authorList>
            <person name="Misof B."/>
            <person name="Oliver O."/>
            <person name="Podsiadlowski L."/>
            <person name="Donath A."/>
            <person name="Peters R."/>
            <person name="Mayer C."/>
            <person name="Rust J."/>
            <person name="Gunkel S."/>
            <person name="Lesny P."/>
            <person name="Martin S."/>
            <person name="Oeyen J.P."/>
            <person name="Petersen M."/>
            <person name="Panagiotis P."/>
            <person name="Wilbrandt J."/>
            <person name="Tanja T."/>
        </authorList>
    </citation>
    <scope>NUCLEOTIDE SEQUENCE</scope>
    <source>
        <strain evidence="11">GBR_01_08_01A</strain>
        <tissue evidence="11">Thorax + abdomen</tissue>
    </source>
</reference>
<keyword evidence="7 10" id="KW-0472">Membrane</keyword>
<keyword evidence="9" id="KW-0807">Transducer</keyword>
<keyword evidence="8" id="KW-0675">Receptor</keyword>
<evidence type="ECO:0000256" key="4">
    <source>
        <dbReference type="ARBA" id="ARBA00022692"/>
    </source>
</evidence>
<dbReference type="PANTHER" id="PTHR21137">
    <property type="entry name" value="ODORANT RECEPTOR"/>
    <property type="match status" value="1"/>
</dbReference>
<comment type="caution">
    <text evidence="11">The sequence shown here is derived from an EMBL/GenBank/DDBJ whole genome shotgun (WGS) entry which is preliminary data.</text>
</comment>
<evidence type="ECO:0000256" key="3">
    <source>
        <dbReference type="ARBA" id="ARBA00022606"/>
    </source>
</evidence>
<dbReference type="GO" id="GO:0004984">
    <property type="term" value="F:olfactory receptor activity"/>
    <property type="evidence" value="ECO:0007669"/>
    <property type="project" value="InterPro"/>
</dbReference>
<keyword evidence="12" id="KW-1185">Reference proteome</keyword>
<dbReference type="PANTHER" id="PTHR21137:SF35">
    <property type="entry name" value="ODORANT RECEPTOR 19A-RELATED"/>
    <property type="match status" value="1"/>
</dbReference>
<proteinExistence type="predicted"/>
<organism evidence="11 12">
    <name type="scientific">Odynerus spinipes</name>
    <dbReference type="NCBI Taxonomy" id="1348599"/>
    <lineage>
        <taxon>Eukaryota</taxon>
        <taxon>Metazoa</taxon>
        <taxon>Ecdysozoa</taxon>
        <taxon>Arthropoda</taxon>
        <taxon>Hexapoda</taxon>
        <taxon>Insecta</taxon>
        <taxon>Pterygota</taxon>
        <taxon>Neoptera</taxon>
        <taxon>Endopterygota</taxon>
        <taxon>Hymenoptera</taxon>
        <taxon>Apocrita</taxon>
        <taxon>Aculeata</taxon>
        <taxon>Vespoidea</taxon>
        <taxon>Vespidae</taxon>
        <taxon>Eumeninae</taxon>
        <taxon>Odynerus</taxon>
    </lineage>
</organism>
<evidence type="ECO:0000313" key="12">
    <source>
        <dbReference type="Proteomes" id="UP001258017"/>
    </source>
</evidence>
<feature type="transmembrane region" description="Helical" evidence="10">
    <location>
        <begin position="169"/>
        <end position="188"/>
    </location>
</feature>
<keyword evidence="3" id="KW-0716">Sensory transduction</keyword>
<evidence type="ECO:0000256" key="10">
    <source>
        <dbReference type="SAM" id="Phobius"/>
    </source>
</evidence>
<evidence type="ECO:0000256" key="2">
    <source>
        <dbReference type="ARBA" id="ARBA00022475"/>
    </source>
</evidence>
<dbReference type="Proteomes" id="UP001258017">
    <property type="component" value="Unassembled WGS sequence"/>
</dbReference>
<protein>
    <recommendedName>
        <fullName evidence="13">Odorant receptor</fullName>
    </recommendedName>
</protein>
<keyword evidence="2" id="KW-1003">Cell membrane</keyword>
<feature type="transmembrane region" description="Helical" evidence="10">
    <location>
        <begin position="68"/>
        <end position="101"/>
    </location>
</feature>
<dbReference type="GO" id="GO:0007165">
    <property type="term" value="P:signal transduction"/>
    <property type="evidence" value="ECO:0007669"/>
    <property type="project" value="UniProtKB-KW"/>
</dbReference>
<evidence type="ECO:0000256" key="9">
    <source>
        <dbReference type="ARBA" id="ARBA00023224"/>
    </source>
</evidence>